<dbReference type="Pfam" id="PF01613">
    <property type="entry name" value="Flavin_Reduct"/>
    <property type="match status" value="1"/>
</dbReference>
<dbReference type="PANTHER" id="PTHR43567:SF5">
    <property type="entry name" value="HYPOTHETICAL CYTOSOLIC PROTEIN"/>
    <property type="match status" value="1"/>
</dbReference>
<accession>E1Y8R5</accession>
<proteinExistence type="inferred from homology"/>
<dbReference type="InterPro" id="IPR012349">
    <property type="entry name" value="Split_barrel_FMN-bd"/>
</dbReference>
<dbReference type="InterPro" id="IPR002563">
    <property type="entry name" value="Flavin_Rdtase-like_dom"/>
</dbReference>
<evidence type="ECO:0000259" key="2">
    <source>
        <dbReference type="Pfam" id="PF01613"/>
    </source>
</evidence>
<sequence length="176" mass="20151">MFYLIKKEIAMRDVDYLNVAEDSIKKIKEGAFLTVKYEDALNTMTIGWATFGIIWRKPVMMVAVRSSRHTFGIIEAAKDFTVTVPAKDMRKEIAFCGSKSGRDVDKFKTCNMLTVAGLKVASPVIDTRGRHYECKIIYKSAMDPAYLDKDYDTSLYPQKDYHTLYFGEIMACYETD</sequence>
<name>E1Y8R5_9BACT</name>
<dbReference type="GO" id="GO:0010181">
    <property type="term" value="F:FMN binding"/>
    <property type="evidence" value="ECO:0007669"/>
    <property type="project" value="InterPro"/>
</dbReference>
<comment type="similarity">
    <text evidence="1">Belongs to the flavoredoxin family.</text>
</comment>
<dbReference type="SUPFAM" id="SSF50475">
    <property type="entry name" value="FMN-binding split barrel"/>
    <property type="match status" value="1"/>
</dbReference>
<evidence type="ECO:0000313" key="3">
    <source>
        <dbReference type="EMBL" id="CBX26959.1"/>
    </source>
</evidence>
<dbReference type="InterPro" id="IPR052174">
    <property type="entry name" value="Flavoredoxin"/>
</dbReference>
<dbReference type="AlphaFoldDB" id="E1Y8R5"/>
<dbReference type="PANTHER" id="PTHR43567">
    <property type="entry name" value="FLAVOREDOXIN-RELATED-RELATED"/>
    <property type="match status" value="1"/>
</dbReference>
<reference evidence="3" key="1">
    <citation type="journal article" date="2011" name="Environ. Microbiol.">
        <title>Genomic insights into the metabolic potential of the polycyclic aromatic hydrocarbon degrading sulfate-reducing Deltaproteobacterium N47.</title>
        <authorList>
            <person name="Bergmann F."/>
            <person name="Selesi D."/>
            <person name="Weinmaier T."/>
            <person name="Tischler P."/>
            <person name="Rattei T."/>
            <person name="Meckenstock R.U."/>
        </authorList>
    </citation>
    <scope>NUCLEOTIDE SEQUENCE</scope>
</reference>
<organism evidence="3">
    <name type="scientific">uncultured Desulfobacterium sp</name>
    <dbReference type="NCBI Taxonomy" id="201089"/>
    <lineage>
        <taxon>Bacteria</taxon>
        <taxon>Pseudomonadati</taxon>
        <taxon>Thermodesulfobacteriota</taxon>
        <taxon>Desulfobacteria</taxon>
        <taxon>Desulfobacterales</taxon>
        <taxon>Desulfobacteriaceae</taxon>
        <taxon>Desulfobacterium</taxon>
        <taxon>environmental samples</taxon>
    </lineage>
</organism>
<feature type="domain" description="Flavin reductase like" evidence="2">
    <location>
        <begin position="32"/>
        <end position="174"/>
    </location>
</feature>
<dbReference type="EMBL" id="FR695864">
    <property type="protein sequence ID" value="CBX26959.1"/>
    <property type="molecule type" value="Genomic_DNA"/>
</dbReference>
<dbReference type="Gene3D" id="2.30.110.10">
    <property type="entry name" value="Electron Transport, Fmn-binding Protein, Chain A"/>
    <property type="match status" value="1"/>
</dbReference>
<evidence type="ECO:0000256" key="1">
    <source>
        <dbReference type="ARBA" id="ARBA00038054"/>
    </source>
</evidence>
<dbReference type="GO" id="GO:0016646">
    <property type="term" value="F:oxidoreductase activity, acting on the CH-NH group of donors, NAD or NADP as acceptor"/>
    <property type="evidence" value="ECO:0007669"/>
    <property type="project" value="UniProtKB-ARBA"/>
</dbReference>
<gene>
    <name evidence="3" type="ORF">N47_A09880</name>
</gene>
<protein>
    <recommendedName>
        <fullName evidence="2">Flavin reductase like domain-containing protein</fullName>
    </recommendedName>
</protein>